<evidence type="ECO:0000256" key="4">
    <source>
        <dbReference type="PROSITE-ProRule" id="PRU00409"/>
    </source>
</evidence>
<dbReference type="PANTHER" id="PTHR43585:SF2">
    <property type="entry name" value="ATP-GRASP ENZYME FSQD"/>
    <property type="match status" value="1"/>
</dbReference>
<dbReference type="GO" id="GO:0005524">
    <property type="term" value="F:ATP binding"/>
    <property type="evidence" value="ECO:0007669"/>
    <property type="project" value="UniProtKB-UniRule"/>
</dbReference>
<evidence type="ECO:0000256" key="1">
    <source>
        <dbReference type="ARBA" id="ARBA00022598"/>
    </source>
</evidence>
<dbReference type="SUPFAM" id="SSF56059">
    <property type="entry name" value="Glutathione synthetase ATP-binding domain-like"/>
    <property type="match status" value="1"/>
</dbReference>
<dbReference type="Pfam" id="PF02786">
    <property type="entry name" value="CPSase_L_D2"/>
    <property type="match status" value="1"/>
</dbReference>
<evidence type="ECO:0000259" key="6">
    <source>
        <dbReference type="PROSITE" id="PS50975"/>
    </source>
</evidence>
<dbReference type="InterPro" id="IPR011761">
    <property type="entry name" value="ATP-grasp"/>
</dbReference>
<feature type="region of interest" description="Disordered" evidence="5">
    <location>
        <begin position="336"/>
        <end position="358"/>
    </location>
</feature>
<feature type="domain" description="ATP-grasp" evidence="6">
    <location>
        <begin position="118"/>
        <end position="330"/>
    </location>
</feature>
<accession>A0A4R1L1C7</accession>
<dbReference type="PROSITE" id="PS50975">
    <property type="entry name" value="ATP_GRASP"/>
    <property type="match status" value="1"/>
</dbReference>
<dbReference type="EMBL" id="SMGK01000005">
    <property type="protein sequence ID" value="TCK71735.1"/>
    <property type="molecule type" value="Genomic_DNA"/>
</dbReference>
<dbReference type="InterPro" id="IPR052032">
    <property type="entry name" value="ATP-dep_AA_Ligase"/>
</dbReference>
<evidence type="ECO:0000256" key="5">
    <source>
        <dbReference type="SAM" id="MobiDB-lite"/>
    </source>
</evidence>
<sequence length="429" mass="45817">MAKILIATTCRWISAARLAIAFRQAGCTVEAMGPGASPLHGLSAISRIYPFQGLKPVRSVQGALRQSSPDLVVPIDDLAAICLHRLAGEGPAEVKALLEASLGRVESYSILESRELFLQAAAEEGVLTPESATLESDGDVAAWVAAHGLPAVLKADGTSGGEGVKVVANEAEALRAYRQLRAPLSMAVVAKRTGIDKDLNHVLPWLLRKQRRVSAQSFIDGRDANIAVACWQGEVLASISAKVIQAVRPKGPAAVIQLIGEEEAGKAMLDAARRVVKRLGLSGLCGMDFMIERATGRPWLIEINARATQTCHLVSEAGSDLVGELVEKITGGGMRKQADGIQAERTEAEQRSLRQRGDSKGRTIALFPPAWQIDAGSEALRDAYFDLPAGEPGLIRAGLAEDRFSVGRRLRFLTGQPHRSDPRLAAGRK</sequence>
<dbReference type="GO" id="GO:0016874">
    <property type="term" value="F:ligase activity"/>
    <property type="evidence" value="ECO:0007669"/>
    <property type="project" value="UniProtKB-KW"/>
</dbReference>
<dbReference type="AlphaFoldDB" id="A0A4R1L1C7"/>
<evidence type="ECO:0000313" key="8">
    <source>
        <dbReference type="Proteomes" id="UP000295210"/>
    </source>
</evidence>
<dbReference type="InterPro" id="IPR005479">
    <property type="entry name" value="CPAse_ATP-bd"/>
</dbReference>
<dbReference type="PANTHER" id="PTHR43585">
    <property type="entry name" value="FUMIPYRROLE BIOSYNTHESIS PROTEIN C"/>
    <property type="match status" value="1"/>
</dbReference>
<protein>
    <submittedName>
        <fullName evidence="7">Carbamoyl-phosphate synthase L subunit-like protein</fullName>
    </submittedName>
</protein>
<name>A0A4R1L1C7_9BACT</name>
<keyword evidence="3 4" id="KW-0067">ATP-binding</keyword>
<evidence type="ECO:0000256" key="3">
    <source>
        <dbReference type="ARBA" id="ARBA00022840"/>
    </source>
</evidence>
<comment type="caution">
    <text evidence="7">The sequence shown here is derived from an EMBL/GenBank/DDBJ whole genome shotgun (WGS) entry which is preliminary data.</text>
</comment>
<dbReference type="InterPro" id="IPR013815">
    <property type="entry name" value="ATP_grasp_subdomain_1"/>
</dbReference>
<keyword evidence="1" id="KW-0436">Ligase</keyword>
<dbReference type="PROSITE" id="PS00867">
    <property type="entry name" value="CPSASE_2"/>
    <property type="match status" value="1"/>
</dbReference>
<reference evidence="7 8" key="1">
    <citation type="submission" date="2019-03" db="EMBL/GenBank/DDBJ databases">
        <title>Genomic Encyclopedia of Type Strains, Phase IV (KMG-IV): sequencing the most valuable type-strain genomes for metagenomic binning, comparative biology and taxonomic classification.</title>
        <authorList>
            <person name="Goeker M."/>
        </authorList>
    </citation>
    <scope>NUCLEOTIDE SEQUENCE [LARGE SCALE GENOMIC DNA]</scope>
    <source>
        <strain evidence="7 8">DSM 103428</strain>
    </source>
</reference>
<gene>
    <name evidence="7" type="ORF">C7378_3025</name>
</gene>
<dbReference type="RefSeq" id="WP_131998503.1">
    <property type="nucleotide sequence ID" value="NZ_SMGK01000005.1"/>
</dbReference>
<dbReference type="OrthoDB" id="9149376at2"/>
<organism evidence="7 8">
    <name type="scientific">Acidipila rosea</name>
    <dbReference type="NCBI Taxonomy" id="768535"/>
    <lineage>
        <taxon>Bacteria</taxon>
        <taxon>Pseudomonadati</taxon>
        <taxon>Acidobacteriota</taxon>
        <taxon>Terriglobia</taxon>
        <taxon>Terriglobales</taxon>
        <taxon>Acidobacteriaceae</taxon>
        <taxon>Acidipila</taxon>
    </lineage>
</organism>
<dbReference type="Gene3D" id="3.30.1490.20">
    <property type="entry name" value="ATP-grasp fold, A domain"/>
    <property type="match status" value="1"/>
</dbReference>
<dbReference type="Proteomes" id="UP000295210">
    <property type="component" value="Unassembled WGS sequence"/>
</dbReference>
<proteinExistence type="predicted"/>
<dbReference type="Gene3D" id="3.30.470.20">
    <property type="entry name" value="ATP-grasp fold, B domain"/>
    <property type="match status" value="1"/>
</dbReference>
<evidence type="ECO:0000256" key="2">
    <source>
        <dbReference type="ARBA" id="ARBA00022741"/>
    </source>
</evidence>
<keyword evidence="8" id="KW-1185">Reference proteome</keyword>
<dbReference type="GO" id="GO:0046872">
    <property type="term" value="F:metal ion binding"/>
    <property type="evidence" value="ECO:0007669"/>
    <property type="project" value="InterPro"/>
</dbReference>
<evidence type="ECO:0000313" key="7">
    <source>
        <dbReference type="EMBL" id="TCK71735.1"/>
    </source>
</evidence>
<keyword evidence="2 4" id="KW-0547">Nucleotide-binding</keyword>